<comment type="subcellular location">
    <subcellularLocation>
        <location evidence="3">Membrane</location>
        <topology evidence="3">Multi-pass membrane protein</topology>
    </subcellularLocation>
    <subcellularLocation>
        <location evidence="21">Mitochondrion inner membrane</location>
        <topology evidence="21">Multi-pass membrane protein</topology>
        <orientation evidence="21">Matrix side</orientation>
    </subcellularLocation>
</comment>
<evidence type="ECO:0000256" key="7">
    <source>
        <dbReference type="ARBA" id="ARBA00022688"/>
    </source>
</evidence>
<keyword evidence="14 21" id="KW-0472">Membrane</keyword>
<keyword evidence="9" id="KW-0479">Metal-binding</keyword>
<proteinExistence type="inferred from homology"/>
<dbReference type="NCBIfam" id="TIGR01474">
    <property type="entry name" value="ubiA_proteo"/>
    <property type="match status" value="1"/>
</dbReference>
<evidence type="ECO:0000256" key="11">
    <source>
        <dbReference type="ARBA" id="ARBA00022801"/>
    </source>
</evidence>
<dbReference type="AlphaFoldDB" id="A0A7R8X4N3"/>
<evidence type="ECO:0000256" key="4">
    <source>
        <dbReference type="ARBA" id="ARBA00005985"/>
    </source>
</evidence>
<dbReference type="CDD" id="cd13959">
    <property type="entry name" value="PT_UbiA_COQ2"/>
    <property type="match status" value="1"/>
</dbReference>
<dbReference type="OrthoDB" id="6710946at2759"/>
<dbReference type="InterPro" id="IPR044878">
    <property type="entry name" value="UbiA_sf"/>
</dbReference>
<comment type="function">
    <text evidence="16">Supplies the nucleotide substrate for thymidylate synthetase.</text>
</comment>
<evidence type="ECO:0000256" key="5">
    <source>
        <dbReference type="ARBA" id="ARBA00006576"/>
    </source>
</evidence>
<dbReference type="GO" id="GO:0008270">
    <property type="term" value="F:zinc ion binding"/>
    <property type="evidence" value="ECO:0007669"/>
    <property type="project" value="InterPro"/>
</dbReference>
<dbReference type="PROSITE" id="PS00943">
    <property type="entry name" value="UBIA"/>
    <property type="match status" value="1"/>
</dbReference>
<evidence type="ECO:0000256" key="2">
    <source>
        <dbReference type="ARBA" id="ARBA00001947"/>
    </source>
</evidence>
<evidence type="ECO:0000256" key="8">
    <source>
        <dbReference type="ARBA" id="ARBA00022692"/>
    </source>
</evidence>
<keyword evidence="7 21" id="KW-0831">Ubiquinone biosynthesis</keyword>
<dbReference type="GO" id="GO:0009165">
    <property type="term" value="P:nucleotide biosynthetic process"/>
    <property type="evidence" value="ECO:0007669"/>
    <property type="project" value="UniProtKB-KW"/>
</dbReference>
<keyword evidence="11" id="KW-0378">Hydrolase</keyword>
<keyword evidence="21" id="KW-0496">Mitochondrion</keyword>
<dbReference type="GO" id="GO:0008412">
    <property type="term" value="F:4-hydroxybenzoate polyprenyltransferase activity"/>
    <property type="evidence" value="ECO:0007669"/>
    <property type="project" value="UniProtKB-EC"/>
</dbReference>
<dbReference type="CDD" id="cd01286">
    <property type="entry name" value="deoxycytidylate_deaminase"/>
    <property type="match status" value="1"/>
</dbReference>
<evidence type="ECO:0000313" key="24">
    <source>
        <dbReference type="Proteomes" id="UP000677054"/>
    </source>
</evidence>
<evidence type="ECO:0000256" key="19">
    <source>
        <dbReference type="ARBA" id="ARBA00051182"/>
    </source>
</evidence>
<feature type="transmembrane region" description="Helical" evidence="21">
    <location>
        <begin position="179"/>
        <end position="198"/>
    </location>
</feature>
<accession>A0A7R8X4N3</accession>
<evidence type="ECO:0000256" key="21">
    <source>
        <dbReference type="HAMAP-Rule" id="MF_03189"/>
    </source>
</evidence>
<protein>
    <recommendedName>
        <fullName evidence="21">4-hydroxybenzoate polyprenyltransferase, mitochondrial</fullName>
        <shortName evidence="21">4-HB polyprenyltransferase</shortName>
        <ecNumber evidence="21">2.5.1.39</ecNumber>
    </recommendedName>
    <alternativeName>
        <fullName evidence="21">Para-hydroxybenzoate--polyprenyltransferase</fullName>
        <shortName evidence="21">PHB:PPT</shortName>
        <shortName evidence="21">PHB:polyprenyltransferase</shortName>
    </alternativeName>
</protein>
<evidence type="ECO:0000256" key="9">
    <source>
        <dbReference type="ARBA" id="ARBA00022723"/>
    </source>
</evidence>
<dbReference type="FunFam" id="3.40.140.10:FF:000021">
    <property type="entry name" value="Deoxycytidylate deaminase"/>
    <property type="match status" value="1"/>
</dbReference>
<dbReference type="InterPro" id="IPR000537">
    <property type="entry name" value="UbiA_prenyltransferase"/>
</dbReference>
<name>A0A7R8X4N3_9CRUS</name>
<reference evidence="23" key="1">
    <citation type="submission" date="2020-11" db="EMBL/GenBank/DDBJ databases">
        <authorList>
            <person name="Tran Van P."/>
        </authorList>
    </citation>
    <scope>NUCLEOTIDE SEQUENCE</scope>
</reference>
<dbReference type="Gene3D" id="3.40.140.10">
    <property type="entry name" value="Cytidine Deaminase, domain 2"/>
    <property type="match status" value="1"/>
</dbReference>
<dbReference type="EC" id="2.5.1.39" evidence="21"/>
<dbReference type="InterPro" id="IPR002125">
    <property type="entry name" value="CMP_dCMP_dom"/>
</dbReference>
<keyword evidence="15 21" id="KW-0414">Isoprene biosynthesis</keyword>
<dbReference type="GO" id="GO:0005743">
    <property type="term" value="C:mitochondrial inner membrane"/>
    <property type="evidence" value="ECO:0007669"/>
    <property type="project" value="UniProtKB-SubCell"/>
</dbReference>
<dbReference type="HAMAP" id="MF_01635">
    <property type="entry name" value="UbiA"/>
    <property type="match status" value="1"/>
</dbReference>
<dbReference type="GO" id="GO:0006744">
    <property type="term" value="P:ubiquinone biosynthetic process"/>
    <property type="evidence" value="ECO:0007669"/>
    <property type="project" value="UniProtKB-UniRule"/>
</dbReference>
<evidence type="ECO:0000256" key="14">
    <source>
        <dbReference type="ARBA" id="ARBA00023136"/>
    </source>
</evidence>
<feature type="transmembrane region" description="Helical" evidence="21">
    <location>
        <begin position="149"/>
        <end position="173"/>
    </location>
</feature>
<evidence type="ECO:0000313" key="23">
    <source>
        <dbReference type="EMBL" id="CAD7240703.1"/>
    </source>
</evidence>
<evidence type="ECO:0000256" key="20">
    <source>
        <dbReference type="ARBA" id="ARBA00052978"/>
    </source>
</evidence>
<keyword evidence="12" id="KW-0862">Zinc</keyword>
<dbReference type="InterPro" id="IPR016193">
    <property type="entry name" value="Cytidine_deaminase-like"/>
</dbReference>
<evidence type="ECO:0000256" key="3">
    <source>
        <dbReference type="ARBA" id="ARBA00004141"/>
    </source>
</evidence>
<keyword evidence="8 21" id="KW-0812">Transmembrane</keyword>
<evidence type="ECO:0000256" key="1">
    <source>
        <dbReference type="ARBA" id="ARBA00001946"/>
    </source>
</evidence>
<evidence type="ECO:0000256" key="18">
    <source>
        <dbReference type="ARBA" id="ARBA00050454"/>
    </source>
</evidence>
<evidence type="ECO:0000256" key="12">
    <source>
        <dbReference type="ARBA" id="ARBA00022833"/>
    </source>
</evidence>
<comment type="similarity">
    <text evidence="5">Belongs to the cytidine and deoxycytidylate deaminase family.</text>
</comment>
<keyword evidence="6 21" id="KW-0808">Transferase</keyword>
<keyword evidence="10" id="KW-0545">Nucleotide biosynthesis</keyword>
<comment type="function">
    <text evidence="21">Catalyzes the prenylation of para-hydroxybenzoate (PHB) with an all-trans polyprenyl group. Mediates the second step in the final reaction sequence of coenzyme Q (CoQ) biosynthesis, which is the condensation of the polyisoprenoid side chain with PHB, generating the first membrane-bound Q intermediate.</text>
</comment>
<comment type="catalytic activity">
    <reaction evidence="17">
        <text>all-trans-decaprenyl diphosphate + 4-hydroxybenzoate = 4-hydroxy-3-(all-trans-decaprenyl)benzoate + diphosphate</text>
        <dbReference type="Rhea" id="RHEA:44564"/>
        <dbReference type="ChEBI" id="CHEBI:17879"/>
        <dbReference type="ChEBI" id="CHEBI:33019"/>
        <dbReference type="ChEBI" id="CHEBI:60721"/>
        <dbReference type="ChEBI" id="CHEBI:84503"/>
        <dbReference type="EC" id="2.5.1.39"/>
    </reaction>
    <physiologicalReaction direction="left-to-right" evidence="17">
        <dbReference type="Rhea" id="RHEA:44565"/>
    </physiologicalReaction>
</comment>
<dbReference type="Gene3D" id="1.20.120.1780">
    <property type="entry name" value="UbiA prenyltransferase"/>
    <property type="match status" value="1"/>
</dbReference>
<evidence type="ECO:0000256" key="15">
    <source>
        <dbReference type="ARBA" id="ARBA00023229"/>
    </source>
</evidence>
<dbReference type="InterPro" id="IPR035105">
    <property type="entry name" value="Deoxycytidylate_deaminase_dom"/>
</dbReference>
<dbReference type="PROSITE" id="PS00903">
    <property type="entry name" value="CYT_DCMP_DEAMINASES_1"/>
    <property type="match status" value="1"/>
</dbReference>
<keyword evidence="13 21" id="KW-1133">Transmembrane helix</keyword>
<dbReference type="Proteomes" id="UP000677054">
    <property type="component" value="Unassembled WGS sequence"/>
</dbReference>
<evidence type="ECO:0000259" key="22">
    <source>
        <dbReference type="PROSITE" id="PS51747"/>
    </source>
</evidence>
<evidence type="ECO:0000256" key="6">
    <source>
        <dbReference type="ARBA" id="ARBA00022679"/>
    </source>
</evidence>
<sequence length="571" mass="63751">MHPCRASLLATLSYSWTSKFVKNKYGVQDCHVVIRRWLSNSSRFASTAKTEGIEPAVTLPERLVSSAPIQLQPFLQLMRLDKPTGTWLLFLPCAWSAGLAADPGCFPDFRLLSLFAAGSIVMRGAGCTVNDLWDKEFDKRVHRTQERPLANGAMLPVQALAFLGCQLSVGLIILLQMNLFSIILATSSLGLVVAYPLFKRFTYWPQLMLGITYNWGTLVGWSAVAGSCNLSVCLPLYLSGIFWTLYYDTIYAHQDKADDVIVGIKSSALKLGDQTKFWLIGFSSLFILNQLLAGINCGQTWPFYASIATAAGMHAQQIQKVDLNDANSCMNTFRAQRNIGLIILLGVILGTLTRKFESICPSHQKHPCVMANQDELKERLQNLGVGDCAIETEQQARSMRKREDYLEWQEYFMAIAFLSAMRSKDPVTQVGACIVNSEKKIVGIGYNGMPIGCSDDELPWDKTNPDQLLNKYMYVCHAEMNAIMNKNSADVKGCTIYVALFPCNECAKIIIQAGITHIIYMSDKHNNKPETIASKRMFDLAGITYVQFQPKRKKFLIDFDAIDSNRPNSVL</sequence>
<dbReference type="PANTHER" id="PTHR11048:SF28">
    <property type="entry name" value="4-HYDROXYBENZOATE POLYPRENYLTRANSFERASE, MITOCHONDRIAL"/>
    <property type="match status" value="1"/>
</dbReference>
<dbReference type="InterPro" id="IPR016192">
    <property type="entry name" value="APOBEC/CMP_deaminase_Zn-bd"/>
</dbReference>
<evidence type="ECO:0000256" key="16">
    <source>
        <dbReference type="ARBA" id="ARBA00037036"/>
    </source>
</evidence>
<comment type="catalytic activity">
    <reaction evidence="18">
        <text>all-trans-nonaprenyl diphosphate + 4-hydroxybenzoate = 4-hydroxy-3-(all-trans-nonaprenyl)benzoate + diphosphate</text>
        <dbReference type="Rhea" id="RHEA:17709"/>
        <dbReference type="ChEBI" id="CHEBI:17879"/>
        <dbReference type="ChEBI" id="CHEBI:33019"/>
        <dbReference type="ChEBI" id="CHEBI:58391"/>
        <dbReference type="ChEBI" id="CHEBI:84502"/>
        <dbReference type="EC" id="2.5.1.39"/>
    </reaction>
    <physiologicalReaction direction="left-to-right" evidence="18">
        <dbReference type="Rhea" id="RHEA:17710"/>
    </physiologicalReaction>
</comment>
<dbReference type="InterPro" id="IPR030470">
    <property type="entry name" value="UbiA_prenylTrfase_CS"/>
</dbReference>
<dbReference type="GO" id="GO:0008299">
    <property type="term" value="P:isoprenoid biosynthetic process"/>
    <property type="evidence" value="ECO:0007669"/>
    <property type="project" value="UniProtKB-UniRule"/>
</dbReference>
<evidence type="ECO:0000256" key="10">
    <source>
        <dbReference type="ARBA" id="ARBA00022727"/>
    </source>
</evidence>
<comment type="pathway">
    <text evidence="21">Cofactor biosynthesis; ubiquinone biosynthesis.</text>
</comment>
<comment type="cofactor">
    <cofactor evidence="1 21">
        <name>Mg(2+)</name>
        <dbReference type="ChEBI" id="CHEBI:18420"/>
    </cofactor>
</comment>
<gene>
    <name evidence="23" type="ORF">DSTB1V02_LOCUS716</name>
</gene>
<dbReference type="PANTHER" id="PTHR11048">
    <property type="entry name" value="PRENYLTRANSFERASES"/>
    <property type="match status" value="1"/>
</dbReference>
<feature type="transmembrane region" description="Helical" evidence="21">
    <location>
        <begin position="218"/>
        <end position="238"/>
    </location>
</feature>
<dbReference type="GO" id="GO:0004132">
    <property type="term" value="F:dCMP deaminase activity"/>
    <property type="evidence" value="ECO:0007669"/>
    <property type="project" value="UniProtKB-EC"/>
</dbReference>
<comment type="cofactor">
    <cofactor evidence="2">
        <name>Zn(2+)</name>
        <dbReference type="ChEBI" id="CHEBI:29105"/>
    </cofactor>
</comment>
<comment type="catalytic activity">
    <reaction evidence="20">
        <text>dCMP + H2O + H(+) = dUMP + NH4(+)</text>
        <dbReference type="Rhea" id="RHEA:22924"/>
        <dbReference type="ChEBI" id="CHEBI:15377"/>
        <dbReference type="ChEBI" id="CHEBI:15378"/>
        <dbReference type="ChEBI" id="CHEBI:28938"/>
        <dbReference type="ChEBI" id="CHEBI:57566"/>
        <dbReference type="ChEBI" id="CHEBI:246422"/>
        <dbReference type="EC" id="3.5.4.12"/>
    </reaction>
</comment>
<dbReference type="InterPro" id="IPR039653">
    <property type="entry name" value="Prenyltransferase"/>
</dbReference>
<comment type="catalytic activity">
    <reaction evidence="19">
        <text>an all-trans-polyprenyl diphosphate + 4-hydroxybenzoate = a 4-hydroxy-3-(all-trans-polyprenyl)benzoate + diphosphate</text>
        <dbReference type="Rhea" id="RHEA:44504"/>
        <dbReference type="Rhea" id="RHEA-COMP:9514"/>
        <dbReference type="Rhea" id="RHEA-COMP:9564"/>
        <dbReference type="ChEBI" id="CHEBI:17879"/>
        <dbReference type="ChEBI" id="CHEBI:33019"/>
        <dbReference type="ChEBI" id="CHEBI:58914"/>
        <dbReference type="ChEBI" id="CHEBI:78396"/>
        <dbReference type="EC" id="2.5.1.39"/>
    </reaction>
    <physiologicalReaction direction="left-to-right" evidence="19">
        <dbReference type="Rhea" id="RHEA:44505"/>
    </physiologicalReaction>
</comment>
<dbReference type="PROSITE" id="PS51747">
    <property type="entry name" value="CYT_DCMP_DEAMINASES_2"/>
    <property type="match status" value="1"/>
</dbReference>
<dbReference type="InterPro" id="IPR006370">
    <property type="entry name" value="HB_polyprenyltransferase-like"/>
</dbReference>
<dbReference type="Pfam" id="PF01040">
    <property type="entry name" value="UbiA"/>
    <property type="match status" value="1"/>
</dbReference>
<keyword evidence="24" id="KW-1185">Reference proteome</keyword>
<feature type="domain" description="CMP/dCMP-type deaminase" evidence="22">
    <location>
        <begin position="407"/>
        <end position="535"/>
    </location>
</feature>
<evidence type="ECO:0000256" key="17">
    <source>
        <dbReference type="ARBA" id="ARBA00049890"/>
    </source>
</evidence>
<organism evidence="23">
    <name type="scientific">Darwinula stevensoni</name>
    <dbReference type="NCBI Taxonomy" id="69355"/>
    <lineage>
        <taxon>Eukaryota</taxon>
        <taxon>Metazoa</taxon>
        <taxon>Ecdysozoa</taxon>
        <taxon>Arthropoda</taxon>
        <taxon>Crustacea</taxon>
        <taxon>Oligostraca</taxon>
        <taxon>Ostracoda</taxon>
        <taxon>Podocopa</taxon>
        <taxon>Podocopida</taxon>
        <taxon>Darwinulocopina</taxon>
        <taxon>Darwinuloidea</taxon>
        <taxon>Darwinulidae</taxon>
        <taxon>Darwinula</taxon>
    </lineage>
</organism>
<dbReference type="EMBL" id="LR899571">
    <property type="protein sequence ID" value="CAD7240703.1"/>
    <property type="molecule type" value="Genomic_DNA"/>
</dbReference>
<keyword evidence="21" id="KW-0999">Mitochondrion inner membrane</keyword>
<dbReference type="UniPathway" id="UPA00232"/>
<dbReference type="EMBL" id="CAJPEV010000054">
    <property type="protein sequence ID" value="CAG0879707.1"/>
    <property type="molecule type" value="Genomic_DNA"/>
</dbReference>
<dbReference type="SUPFAM" id="SSF53927">
    <property type="entry name" value="Cytidine deaminase-like"/>
    <property type="match status" value="1"/>
</dbReference>
<dbReference type="Pfam" id="PF00383">
    <property type="entry name" value="dCMP_cyt_deam_1"/>
    <property type="match status" value="1"/>
</dbReference>
<comment type="similarity">
    <text evidence="4 21">Belongs to the UbiA prenyltransferase family.</text>
</comment>
<evidence type="ECO:0000256" key="13">
    <source>
        <dbReference type="ARBA" id="ARBA00022989"/>
    </source>
</evidence>
<dbReference type="Gene3D" id="1.10.357.140">
    <property type="entry name" value="UbiA prenyltransferase"/>
    <property type="match status" value="1"/>
</dbReference>
<dbReference type="FunFam" id="1.10.357.140:FF:000003">
    <property type="entry name" value="4-hydroxybenzoate polyprenyltransferase, mitochondrial"/>
    <property type="match status" value="1"/>
</dbReference>
<dbReference type="FunFam" id="1.20.120.1780:FF:000001">
    <property type="entry name" value="4-hydroxybenzoate octaprenyltransferase"/>
    <property type="match status" value="1"/>
</dbReference>